<protein>
    <submittedName>
        <fullName evidence="11">Dimethyl sulfoxide/trimethylamine N-oxide reductase</fullName>
        <ecNumber evidence="11">1.7.2.3</ecNumber>
    </submittedName>
</protein>
<dbReference type="GO" id="GO:0030288">
    <property type="term" value="C:outer membrane-bounded periplasmic space"/>
    <property type="evidence" value="ECO:0007669"/>
    <property type="project" value="TreeGrafter"/>
</dbReference>
<dbReference type="GO" id="GO:0043546">
    <property type="term" value="F:molybdopterin cofactor binding"/>
    <property type="evidence" value="ECO:0007669"/>
    <property type="project" value="InterPro"/>
</dbReference>
<dbReference type="InterPro" id="IPR050612">
    <property type="entry name" value="Prok_Mopterin_Oxidored"/>
</dbReference>
<dbReference type="GO" id="GO:0009055">
    <property type="term" value="F:electron transfer activity"/>
    <property type="evidence" value="ECO:0007669"/>
    <property type="project" value="TreeGrafter"/>
</dbReference>
<evidence type="ECO:0000313" key="12">
    <source>
        <dbReference type="Proteomes" id="UP000244880"/>
    </source>
</evidence>
<name>A0A2R8BE97_9RHOB</name>
<dbReference type="Pfam" id="PF18364">
    <property type="entry name" value="Molybdopterin_N"/>
    <property type="match status" value="1"/>
</dbReference>
<dbReference type="InterPro" id="IPR006656">
    <property type="entry name" value="Mopterin_OxRdtase"/>
</dbReference>
<comment type="cofactor">
    <cofactor evidence="1">
        <name>Mo-bis(molybdopterin guanine dinucleotide)</name>
        <dbReference type="ChEBI" id="CHEBI:60539"/>
    </cofactor>
</comment>
<feature type="domain" description="Molybdopterin dinucleotide-binding" evidence="9">
    <location>
        <begin position="618"/>
        <end position="735"/>
    </location>
</feature>
<dbReference type="Pfam" id="PF01568">
    <property type="entry name" value="Molydop_binding"/>
    <property type="match status" value="1"/>
</dbReference>
<dbReference type="AlphaFoldDB" id="A0A2R8BE97"/>
<evidence type="ECO:0000259" key="9">
    <source>
        <dbReference type="Pfam" id="PF01568"/>
    </source>
</evidence>
<dbReference type="SUPFAM" id="SSF53706">
    <property type="entry name" value="Formate dehydrogenase/DMSO reductase, domains 1-3"/>
    <property type="match status" value="1"/>
</dbReference>
<keyword evidence="12" id="KW-1185">Reference proteome</keyword>
<dbReference type="Pfam" id="PF00384">
    <property type="entry name" value="Molybdopterin"/>
    <property type="match status" value="1"/>
</dbReference>
<dbReference type="InterPro" id="IPR006657">
    <property type="entry name" value="MoPterin_dinucl-bd_dom"/>
</dbReference>
<feature type="domain" description="Molybdopterin oxidoreductase N-terminal" evidence="10">
    <location>
        <begin position="6"/>
        <end position="45"/>
    </location>
</feature>
<dbReference type="InterPro" id="IPR041460">
    <property type="entry name" value="Molybdopterin_N"/>
</dbReference>
<dbReference type="Proteomes" id="UP000244880">
    <property type="component" value="Unassembled WGS sequence"/>
</dbReference>
<gene>
    <name evidence="11" type="primary">dmsA</name>
    <name evidence="11" type="ORF">ASD8599_02142</name>
</gene>
<dbReference type="Gene3D" id="3.40.228.10">
    <property type="entry name" value="Dimethylsulfoxide Reductase, domain 2"/>
    <property type="match status" value="1"/>
</dbReference>
<evidence type="ECO:0000256" key="3">
    <source>
        <dbReference type="ARBA" id="ARBA00022505"/>
    </source>
</evidence>
<dbReference type="SUPFAM" id="SSF50692">
    <property type="entry name" value="ADC-like"/>
    <property type="match status" value="1"/>
</dbReference>
<feature type="region of interest" description="Disordered" evidence="7">
    <location>
        <begin position="623"/>
        <end position="647"/>
    </location>
</feature>
<dbReference type="EC" id="1.7.2.3" evidence="11"/>
<evidence type="ECO:0000259" key="8">
    <source>
        <dbReference type="Pfam" id="PF00384"/>
    </source>
</evidence>
<dbReference type="Gene3D" id="3.90.55.10">
    <property type="entry name" value="Dimethylsulfoxide Reductase, domain 3"/>
    <property type="match status" value="1"/>
</dbReference>
<evidence type="ECO:0000256" key="4">
    <source>
        <dbReference type="ARBA" id="ARBA00022723"/>
    </source>
</evidence>
<dbReference type="EMBL" id="OMOR01000001">
    <property type="protein sequence ID" value="SPH21389.1"/>
    <property type="molecule type" value="Genomic_DNA"/>
</dbReference>
<dbReference type="GO" id="GO:0050626">
    <property type="term" value="F:trimethylamine-N-oxide reductase (cytochrome c) activity"/>
    <property type="evidence" value="ECO:0007669"/>
    <property type="project" value="UniProtKB-EC"/>
</dbReference>
<proteinExistence type="inferred from homology"/>
<evidence type="ECO:0000256" key="7">
    <source>
        <dbReference type="SAM" id="MobiDB-lite"/>
    </source>
</evidence>
<organism evidence="11 12">
    <name type="scientific">Ascidiaceihabitans donghaensis</name>
    <dbReference type="NCBI Taxonomy" id="1510460"/>
    <lineage>
        <taxon>Bacteria</taxon>
        <taxon>Pseudomonadati</taxon>
        <taxon>Pseudomonadota</taxon>
        <taxon>Alphaproteobacteria</taxon>
        <taxon>Rhodobacterales</taxon>
        <taxon>Paracoccaceae</taxon>
        <taxon>Ascidiaceihabitans</taxon>
    </lineage>
</organism>
<evidence type="ECO:0000256" key="1">
    <source>
        <dbReference type="ARBA" id="ARBA00001942"/>
    </source>
</evidence>
<dbReference type="InterPro" id="IPR006655">
    <property type="entry name" value="Mopterin_OxRdtase_prok_CS"/>
</dbReference>
<dbReference type="Gene3D" id="3.40.50.740">
    <property type="match status" value="1"/>
</dbReference>
<dbReference type="GO" id="GO:0030151">
    <property type="term" value="F:molybdenum ion binding"/>
    <property type="evidence" value="ECO:0007669"/>
    <property type="project" value="TreeGrafter"/>
</dbReference>
<keyword evidence="4" id="KW-0479">Metal-binding</keyword>
<evidence type="ECO:0000256" key="5">
    <source>
        <dbReference type="ARBA" id="ARBA00022764"/>
    </source>
</evidence>
<keyword evidence="3" id="KW-0500">Molybdenum</keyword>
<evidence type="ECO:0000259" key="10">
    <source>
        <dbReference type="Pfam" id="PF18364"/>
    </source>
</evidence>
<comment type="similarity">
    <text evidence="2">Belongs to the prokaryotic molybdopterin-containing oxidoreductase family.</text>
</comment>
<evidence type="ECO:0000256" key="2">
    <source>
        <dbReference type="ARBA" id="ARBA00010312"/>
    </source>
</evidence>
<keyword evidence="5" id="KW-0574">Periplasm</keyword>
<evidence type="ECO:0000256" key="6">
    <source>
        <dbReference type="ARBA" id="ARBA00023002"/>
    </source>
</evidence>
<feature type="domain" description="Molybdopterin oxidoreductase" evidence="8">
    <location>
        <begin position="50"/>
        <end position="502"/>
    </location>
</feature>
<reference evidence="11 12" key="1">
    <citation type="submission" date="2018-03" db="EMBL/GenBank/DDBJ databases">
        <authorList>
            <person name="Keele B.F."/>
        </authorList>
    </citation>
    <scope>NUCLEOTIDE SEQUENCE [LARGE SCALE GENOMIC DNA]</scope>
    <source>
        <strain evidence="11 12">CECT 8599</strain>
    </source>
</reference>
<dbReference type="GO" id="GO:0009061">
    <property type="term" value="P:anaerobic respiration"/>
    <property type="evidence" value="ECO:0007669"/>
    <property type="project" value="TreeGrafter"/>
</dbReference>
<dbReference type="PANTHER" id="PTHR43742:SF10">
    <property type="entry name" value="TRIMETHYLAMINE-N-OXIDE REDUCTASE 2"/>
    <property type="match status" value="1"/>
</dbReference>
<dbReference type="InterPro" id="IPR009010">
    <property type="entry name" value="Asp_de-COase-like_dom_sf"/>
</dbReference>
<evidence type="ECO:0000313" key="11">
    <source>
        <dbReference type="EMBL" id="SPH21389.1"/>
    </source>
</evidence>
<sequence>MMQKYTAAHWGAYEIHGVGDATRLKPLPRDPHPSTIGEGWLDAVRDTNTRIARPAVREGWLKHRDRARSGDAAFVEVPWDEALDLAGDALKSVIETYGNQAIYAGSYGWSAAGRFHHAQSQMRRFLNTIGGFTGSVNTYSYAGAEVLWPHIVGQSNMYFQNDMTSWPVVAEQCDLFVAFGGIAKRAAQVTSAGTTAHETQVWLDRAVARGCRVVNISPLGTDTETQTRAEWMAPRPGTDCALILALAFEVFRNGHANSDFLNRCTTGAQRFEDYVKGSDGIPKTPEWAAQICDVPAQDIRDLAHRMGTSKTMINMAWSMQRAEGGEITIWGGLCLACVLGQIGLPGTGFGYGYGSTESVGRPHKVYNWPSVPQGQNPVQDYIPVARVTDMLESPGGSYSYNGQARTYPDAKLVWWSGGNPFHHHQDLIRLDKAWRSPQTVVVMDHSWTATARRADIVLPTTSALERDDIMINRLETAMLYMSSAVSPYGQSRDDYDIFSDLSLRFGTQAAFSEGRSAEEWQHTLWQACQTAGSSQGIELPDWTSFKTQGLFDFSGTGRRQIQMEAFRKDPDTHRRATHSGRIEMESATVAAMQLDDCPASPEWRMPVESLCDAAQGQFHLLSGQPDTRLHSQNDTGGPSKRSKSQGREVCTVHPDAATAHGVVNGDTVKVFNDRGACLAGVRISAHMRPDCISLPTGAWLDLREVDGEVMCVHGNPNVLTRDVGSTQLSQGNIAHSALVRMVKWDGELPEIRVHSLPRFVSAT</sequence>
<dbReference type="PROSITE" id="PS00490">
    <property type="entry name" value="MOLYBDOPTERIN_PROK_2"/>
    <property type="match status" value="1"/>
</dbReference>
<dbReference type="PANTHER" id="PTHR43742">
    <property type="entry name" value="TRIMETHYLAMINE-N-OXIDE REDUCTASE"/>
    <property type="match status" value="1"/>
</dbReference>
<keyword evidence="6 11" id="KW-0560">Oxidoreductase</keyword>
<dbReference type="Gene3D" id="2.40.40.20">
    <property type="match status" value="1"/>
</dbReference>
<accession>A0A2R8BE97</accession>